<feature type="region of interest" description="Disordered" evidence="1">
    <location>
        <begin position="11"/>
        <end position="30"/>
    </location>
</feature>
<dbReference type="OrthoDB" id="5432325at2"/>
<organism evidence="3 4">
    <name type="scientific">Photobacterium lipolyticum</name>
    <dbReference type="NCBI Taxonomy" id="266810"/>
    <lineage>
        <taxon>Bacteria</taxon>
        <taxon>Pseudomonadati</taxon>
        <taxon>Pseudomonadota</taxon>
        <taxon>Gammaproteobacteria</taxon>
        <taxon>Vibrionales</taxon>
        <taxon>Vibrionaceae</taxon>
        <taxon>Photobacterium</taxon>
    </lineage>
</organism>
<evidence type="ECO:0000259" key="2">
    <source>
        <dbReference type="Pfam" id="PF16537"/>
    </source>
</evidence>
<evidence type="ECO:0000313" key="3">
    <source>
        <dbReference type="EMBL" id="PSW02634.1"/>
    </source>
</evidence>
<protein>
    <recommendedName>
        <fullName evidence="2">Type II secretion system protein GspB C-terminal domain-containing protein</fullName>
    </recommendedName>
</protein>
<gene>
    <name evidence="3" type="ORF">C9I89_18400</name>
</gene>
<dbReference type="EMBL" id="PYMC01000017">
    <property type="protein sequence ID" value="PSW02634.1"/>
    <property type="molecule type" value="Genomic_DNA"/>
</dbReference>
<name>A0A2T3MTN1_9GAMM</name>
<dbReference type="RefSeq" id="WP_107284785.1">
    <property type="nucleotide sequence ID" value="NZ_PYMC01000017.1"/>
</dbReference>
<evidence type="ECO:0000313" key="4">
    <source>
        <dbReference type="Proteomes" id="UP000240904"/>
    </source>
</evidence>
<accession>A0A2T3MTN1</accession>
<proteinExistence type="predicted"/>
<dbReference type="Proteomes" id="UP000240904">
    <property type="component" value="Unassembled WGS sequence"/>
</dbReference>
<keyword evidence="4" id="KW-1185">Reference proteome</keyword>
<dbReference type="AlphaFoldDB" id="A0A2T3MTN1"/>
<dbReference type="GO" id="GO:0015627">
    <property type="term" value="C:type II protein secretion system complex"/>
    <property type="evidence" value="ECO:0007669"/>
    <property type="project" value="InterPro"/>
</dbReference>
<feature type="domain" description="Type II secretion system protein GspB C-terminal" evidence="2">
    <location>
        <begin position="249"/>
        <end position="307"/>
    </location>
</feature>
<dbReference type="InterPro" id="IPR032389">
    <property type="entry name" value="GspB_C"/>
</dbReference>
<reference evidence="3 4" key="1">
    <citation type="submission" date="2018-03" db="EMBL/GenBank/DDBJ databases">
        <title>Whole genome sequencing of Histamine producing bacteria.</title>
        <authorList>
            <person name="Butler K."/>
        </authorList>
    </citation>
    <scope>NUCLEOTIDE SEQUENCE [LARGE SCALE GENOMIC DNA]</scope>
    <source>
        <strain evidence="3 4">DSM 16190</strain>
    </source>
</reference>
<feature type="region of interest" description="Disordered" evidence="1">
    <location>
        <begin position="153"/>
        <end position="181"/>
    </location>
</feature>
<evidence type="ECO:0000256" key="1">
    <source>
        <dbReference type="SAM" id="MobiDB-lite"/>
    </source>
</evidence>
<dbReference type="Pfam" id="PF16537">
    <property type="entry name" value="T2SSB"/>
    <property type="match status" value="1"/>
</dbReference>
<comment type="caution">
    <text evidence="3">The sequence shown here is derived from an EMBL/GenBank/DDBJ whole genome shotgun (WGS) entry which is preliminary data.</text>
</comment>
<sequence>MSNLLNAIELSEQSHSAQSHSAHHQTTSRHSGAAYLPANLGMVSSLRASCQPRRLPTGLLPALIVALPVVGAIAYTQLMPATQTQSPSPALTAASVTVTPVDRNAVPAATAAVPVIADKIPGVEFLPYPNLVTEPLALGDASYAVTPGHASYQNEAVTDGGRNGRSSRMDADTASNNSRSNNWDLDELDLSGLSPELALQLKSAIAATDAEPEQEQAEIVNESVTSDLVKAPAAIAIGDLPASVQNRMPKLDFQTHIYSSTANSRWVKVNGREAFEGDELAPGVVLRRIEPRQVVFDFESYHIVMPALSEW</sequence>